<evidence type="ECO:0000256" key="4">
    <source>
        <dbReference type="ARBA" id="ARBA00022448"/>
    </source>
</evidence>
<dbReference type="GO" id="GO:0005886">
    <property type="term" value="C:plasma membrane"/>
    <property type="evidence" value="ECO:0007669"/>
    <property type="project" value="UniProtKB-SubCell"/>
</dbReference>
<evidence type="ECO:0000256" key="7">
    <source>
        <dbReference type="ARBA" id="ARBA00023002"/>
    </source>
</evidence>
<dbReference type="InterPro" id="IPR039261">
    <property type="entry name" value="FNR_nucleotide-bd"/>
</dbReference>
<dbReference type="EC" id="1.16.1.9" evidence="3"/>
<dbReference type="PROSITE" id="PS51384">
    <property type="entry name" value="FAD_FR"/>
    <property type="match status" value="1"/>
</dbReference>
<dbReference type="GO" id="GO:0015677">
    <property type="term" value="P:copper ion import"/>
    <property type="evidence" value="ECO:0007669"/>
    <property type="project" value="TreeGrafter"/>
</dbReference>
<dbReference type="EMBL" id="BPWL01000002">
    <property type="protein sequence ID" value="GJJ07267.1"/>
    <property type="molecule type" value="Genomic_DNA"/>
</dbReference>
<comment type="caution">
    <text evidence="12">The sequence shown here is derived from an EMBL/GenBank/DDBJ whole genome shotgun (WGS) entry which is preliminary data.</text>
</comment>
<comment type="similarity">
    <text evidence="2">Belongs to the ferric reductase (FRE) family.</text>
</comment>
<keyword evidence="4" id="KW-0813">Transport</keyword>
<feature type="transmembrane region" description="Helical" evidence="10">
    <location>
        <begin position="124"/>
        <end position="144"/>
    </location>
</feature>
<dbReference type="GO" id="GO:0006826">
    <property type="term" value="P:iron ion transport"/>
    <property type="evidence" value="ECO:0007669"/>
    <property type="project" value="TreeGrafter"/>
</dbReference>
<reference evidence="12" key="1">
    <citation type="submission" date="2021-10" db="EMBL/GenBank/DDBJ databases">
        <title>De novo Genome Assembly of Clathrus columnatus (Basidiomycota, Fungi) Using Illumina and Nanopore Sequence Data.</title>
        <authorList>
            <person name="Ogiso-Tanaka E."/>
            <person name="Itagaki H."/>
            <person name="Hosoya T."/>
            <person name="Hosaka K."/>
        </authorList>
    </citation>
    <scope>NUCLEOTIDE SEQUENCE</scope>
    <source>
        <strain evidence="12">MO-923</strain>
    </source>
</reference>
<dbReference type="Pfam" id="PF08030">
    <property type="entry name" value="NAD_binding_6"/>
    <property type="match status" value="1"/>
</dbReference>
<dbReference type="Gene3D" id="2.40.30.10">
    <property type="entry name" value="Translation factors"/>
    <property type="match status" value="1"/>
</dbReference>
<keyword evidence="13" id="KW-1185">Reference proteome</keyword>
<dbReference type="InterPro" id="IPR051410">
    <property type="entry name" value="Ferric/Cupric_Reductase"/>
</dbReference>
<sequence length="549" mass="59980">MTTEFTELGASLLPRNTSIPSYLSNPDRFLKLAQQADYVHEVWWFMASVIGALAVFHYCSVFLQACSSGESEPSLSSSTGTTSGEPLSTTIRSGKISLRRLPAAINSTIRIVLFRWTVPIGTNAVASVSELIFIFGYIGALLIWEFVHTKDLETYLWEDRAAHLASCQIPLVIALAGKNNIIGLLTGRATSEDGVVKCASSSRRKDIGITTLGSWHGSIFIICGFIHAREPGCLRFLRIIFLNRIWLGSHRTQASVELLSPDTVRLTLRRKMSWKPGQHIYLNMPGISAFPGELHPFTISSIPTTNGEEGSKLVFIIKARDGLTRRLRDYATKNSDPVNVFVDGPYGCPPDFNTSSTAILFAGGSGITFILPLLADIIRRAKERRTVTKRVLWVWTVRDAGHVEWIQTVLADVCSKLPDNITVDAQIYVTGLPGSHSSFPKRSDLDAHTPSTVSTEEKDSTAFDSNSSFPCYQVKEGRPNIKALLEEAIDLSEDSVAVGVAGPPQLAQTVRKSLRFSSPAGPSAVLKGGPLVTLHTETFGTSVIKSCRV</sequence>
<dbReference type="SUPFAM" id="SSF52343">
    <property type="entry name" value="Ferredoxin reductase-like, C-terminal NADP-linked domain"/>
    <property type="match status" value="1"/>
</dbReference>
<evidence type="ECO:0000256" key="2">
    <source>
        <dbReference type="ARBA" id="ARBA00006278"/>
    </source>
</evidence>
<dbReference type="SFLD" id="SFLDG01168">
    <property type="entry name" value="Ferric_reductase_subgroup_(FRE"/>
    <property type="match status" value="1"/>
</dbReference>
<protein>
    <recommendedName>
        <fullName evidence="3">ferric-chelate reductase (NADPH)</fullName>
        <ecNumber evidence="3">1.16.1.9</ecNumber>
    </recommendedName>
</protein>
<dbReference type="SUPFAM" id="SSF63380">
    <property type="entry name" value="Riboflavin synthase domain-like"/>
    <property type="match status" value="1"/>
</dbReference>
<evidence type="ECO:0000256" key="10">
    <source>
        <dbReference type="SAM" id="Phobius"/>
    </source>
</evidence>
<evidence type="ECO:0000256" key="8">
    <source>
        <dbReference type="ARBA" id="ARBA00048483"/>
    </source>
</evidence>
<evidence type="ECO:0000256" key="9">
    <source>
        <dbReference type="SAM" id="MobiDB-lite"/>
    </source>
</evidence>
<organism evidence="12 13">
    <name type="scientific">Clathrus columnatus</name>
    <dbReference type="NCBI Taxonomy" id="1419009"/>
    <lineage>
        <taxon>Eukaryota</taxon>
        <taxon>Fungi</taxon>
        <taxon>Dikarya</taxon>
        <taxon>Basidiomycota</taxon>
        <taxon>Agaricomycotina</taxon>
        <taxon>Agaricomycetes</taxon>
        <taxon>Phallomycetidae</taxon>
        <taxon>Phallales</taxon>
        <taxon>Clathraceae</taxon>
        <taxon>Clathrus</taxon>
    </lineage>
</organism>
<dbReference type="InterPro" id="IPR017927">
    <property type="entry name" value="FAD-bd_FR_type"/>
</dbReference>
<evidence type="ECO:0000313" key="13">
    <source>
        <dbReference type="Proteomes" id="UP001050691"/>
    </source>
</evidence>
<dbReference type="GO" id="GO:0006879">
    <property type="term" value="P:intracellular iron ion homeostasis"/>
    <property type="evidence" value="ECO:0007669"/>
    <property type="project" value="TreeGrafter"/>
</dbReference>
<keyword evidence="10" id="KW-0472">Membrane</keyword>
<feature type="transmembrane region" description="Helical" evidence="10">
    <location>
        <begin position="42"/>
        <end position="63"/>
    </location>
</feature>
<keyword evidence="7" id="KW-0560">Oxidoreductase</keyword>
<feature type="domain" description="FAD-binding FR-type" evidence="11">
    <location>
        <begin position="246"/>
        <end position="352"/>
    </location>
</feature>
<evidence type="ECO:0000256" key="5">
    <source>
        <dbReference type="ARBA" id="ARBA00022475"/>
    </source>
</evidence>
<accession>A0AAV5A106</accession>
<dbReference type="GO" id="GO:0052851">
    <property type="term" value="F:ferric-chelate reductase (NADPH) activity"/>
    <property type="evidence" value="ECO:0007669"/>
    <property type="project" value="UniProtKB-EC"/>
</dbReference>
<evidence type="ECO:0000256" key="1">
    <source>
        <dbReference type="ARBA" id="ARBA00004651"/>
    </source>
</evidence>
<evidence type="ECO:0000256" key="3">
    <source>
        <dbReference type="ARBA" id="ARBA00012668"/>
    </source>
</evidence>
<dbReference type="Pfam" id="PF08022">
    <property type="entry name" value="FAD_binding_8"/>
    <property type="match status" value="1"/>
</dbReference>
<evidence type="ECO:0000313" key="12">
    <source>
        <dbReference type="EMBL" id="GJJ07267.1"/>
    </source>
</evidence>
<feature type="region of interest" description="Disordered" evidence="9">
    <location>
        <begin position="436"/>
        <end position="464"/>
    </location>
</feature>
<dbReference type="CDD" id="cd06186">
    <property type="entry name" value="NOX_Duox_like_FAD_NADP"/>
    <property type="match status" value="1"/>
</dbReference>
<comment type="subcellular location">
    <subcellularLocation>
        <location evidence="1">Cell membrane</location>
        <topology evidence="1">Multi-pass membrane protein</topology>
    </subcellularLocation>
</comment>
<comment type="catalytic activity">
    <reaction evidence="8">
        <text>2 a Fe(II)-siderophore + NADP(+) + H(+) = 2 a Fe(III)-siderophore + NADPH</text>
        <dbReference type="Rhea" id="RHEA:28795"/>
        <dbReference type="Rhea" id="RHEA-COMP:11342"/>
        <dbReference type="Rhea" id="RHEA-COMP:11344"/>
        <dbReference type="ChEBI" id="CHEBI:15378"/>
        <dbReference type="ChEBI" id="CHEBI:29033"/>
        <dbReference type="ChEBI" id="CHEBI:29034"/>
        <dbReference type="ChEBI" id="CHEBI:57783"/>
        <dbReference type="ChEBI" id="CHEBI:58349"/>
        <dbReference type="EC" id="1.16.1.9"/>
    </reaction>
</comment>
<keyword evidence="10" id="KW-1133">Transmembrane helix</keyword>
<dbReference type="PANTHER" id="PTHR32361:SF9">
    <property type="entry name" value="FERRIC REDUCTASE TRANSMEMBRANE COMPONENT 3-RELATED"/>
    <property type="match status" value="1"/>
</dbReference>
<dbReference type="Gene3D" id="3.40.50.80">
    <property type="entry name" value="Nucleotide-binding domain of ferredoxin-NADP reductase (FNR) module"/>
    <property type="match status" value="1"/>
</dbReference>
<dbReference type="InterPro" id="IPR013121">
    <property type="entry name" value="Fe_red_NAD-bd_6"/>
</dbReference>
<gene>
    <name evidence="12" type="ORF">Clacol_001467</name>
</gene>
<evidence type="ECO:0000256" key="6">
    <source>
        <dbReference type="ARBA" id="ARBA00022982"/>
    </source>
</evidence>
<dbReference type="InterPro" id="IPR013112">
    <property type="entry name" value="FAD-bd_8"/>
</dbReference>
<keyword evidence="5" id="KW-1003">Cell membrane</keyword>
<evidence type="ECO:0000259" key="11">
    <source>
        <dbReference type="PROSITE" id="PS51384"/>
    </source>
</evidence>
<dbReference type="InterPro" id="IPR017938">
    <property type="entry name" value="Riboflavin_synthase-like_b-brl"/>
</dbReference>
<dbReference type="AlphaFoldDB" id="A0AAV5A106"/>
<keyword evidence="10" id="KW-0812">Transmembrane</keyword>
<dbReference type="SFLD" id="SFLDS00052">
    <property type="entry name" value="Ferric_Reductase_Domain"/>
    <property type="match status" value="1"/>
</dbReference>
<dbReference type="PANTHER" id="PTHR32361">
    <property type="entry name" value="FERRIC/CUPRIC REDUCTASE TRANSMEMBRANE COMPONENT"/>
    <property type="match status" value="1"/>
</dbReference>
<dbReference type="Proteomes" id="UP001050691">
    <property type="component" value="Unassembled WGS sequence"/>
</dbReference>
<keyword evidence="6" id="KW-0249">Electron transport</keyword>
<name>A0AAV5A106_9AGAM</name>
<proteinExistence type="inferred from homology"/>